<dbReference type="EMBL" id="FCNP01000049">
    <property type="protein sequence ID" value="CVI63156.1"/>
    <property type="molecule type" value="Genomic_DNA"/>
</dbReference>
<dbReference type="RefSeq" id="WP_080855091.1">
    <property type="nucleotide sequence ID" value="NZ_LT009777.1"/>
</dbReference>
<feature type="transmembrane region" description="Helical" evidence="4">
    <location>
        <begin position="363"/>
        <end position="380"/>
    </location>
</feature>
<evidence type="ECO:0000256" key="3">
    <source>
        <dbReference type="ARBA" id="ARBA00023136"/>
    </source>
</evidence>
<protein>
    <submittedName>
        <fullName evidence="5">Arabinose efflux permease family protein</fullName>
    </submittedName>
</protein>
<feature type="transmembrane region" description="Helical" evidence="4">
    <location>
        <begin position="277"/>
        <end position="300"/>
    </location>
</feature>
<dbReference type="Proteomes" id="UP000192140">
    <property type="component" value="Unassembled WGS sequence"/>
</dbReference>
<feature type="transmembrane region" description="Helical" evidence="4">
    <location>
        <begin position="335"/>
        <end position="357"/>
    </location>
</feature>
<reference evidence="5" key="1">
    <citation type="submission" date="2016-01" db="EMBL/GenBank/DDBJ databases">
        <authorList>
            <person name="Regsiter A."/>
            <person name="william w."/>
        </authorList>
    </citation>
    <scope>NUCLEOTIDE SEQUENCE</scope>
    <source>
        <strain evidence="5">NCPPB 1641</strain>
    </source>
</reference>
<feature type="transmembrane region" description="Helical" evidence="4">
    <location>
        <begin position="137"/>
        <end position="158"/>
    </location>
</feature>
<feature type="transmembrane region" description="Helical" evidence="4">
    <location>
        <begin position="12"/>
        <end position="35"/>
    </location>
</feature>
<name>A0A1S7U895_9HYPH</name>
<feature type="transmembrane region" description="Helical" evidence="4">
    <location>
        <begin position="212"/>
        <end position="235"/>
    </location>
</feature>
<dbReference type="Pfam" id="PF07690">
    <property type="entry name" value="MFS_1"/>
    <property type="match status" value="1"/>
</dbReference>
<feature type="transmembrane region" description="Helical" evidence="4">
    <location>
        <begin position="241"/>
        <end position="265"/>
    </location>
</feature>
<feature type="transmembrane region" description="Helical" evidence="4">
    <location>
        <begin position="81"/>
        <end position="98"/>
    </location>
</feature>
<dbReference type="SUPFAM" id="SSF103473">
    <property type="entry name" value="MFS general substrate transporter"/>
    <property type="match status" value="1"/>
</dbReference>
<dbReference type="InterPro" id="IPR011701">
    <property type="entry name" value="MFS"/>
</dbReference>
<dbReference type="AlphaFoldDB" id="A0A1S7U895"/>
<evidence type="ECO:0000313" key="6">
    <source>
        <dbReference type="Proteomes" id="UP000192140"/>
    </source>
</evidence>
<evidence type="ECO:0000256" key="2">
    <source>
        <dbReference type="ARBA" id="ARBA00022989"/>
    </source>
</evidence>
<dbReference type="InterPro" id="IPR052528">
    <property type="entry name" value="Sugar_transport-like"/>
</dbReference>
<dbReference type="PANTHER" id="PTHR23526">
    <property type="entry name" value="INTEGRAL MEMBRANE TRANSPORT PROTEIN-RELATED"/>
    <property type="match status" value="1"/>
</dbReference>
<evidence type="ECO:0000256" key="1">
    <source>
        <dbReference type="ARBA" id="ARBA00022692"/>
    </source>
</evidence>
<evidence type="ECO:0000313" key="5">
    <source>
        <dbReference type="EMBL" id="CVI63156.1"/>
    </source>
</evidence>
<feature type="transmembrane region" description="Helical" evidence="4">
    <location>
        <begin position="104"/>
        <end position="125"/>
    </location>
</feature>
<accession>A0A1S7U895</accession>
<comment type="caution">
    <text evidence="5">The sequence shown here is derived from an EMBL/GenBank/DDBJ whole genome shotgun (WGS) entry which is preliminary data.</text>
</comment>
<feature type="transmembrane region" description="Helical" evidence="4">
    <location>
        <begin position="47"/>
        <end position="69"/>
    </location>
</feature>
<dbReference type="GO" id="GO:0022857">
    <property type="term" value="F:transmembrane transporter activity"/>
    <property type="evidence" value="ECO:0007669"/>
    <property type="project" value="InterPro"/>
</dbReference>
<keyword evidence="6" id="KW-1185">Reference proteome</keyword>
<organism evidence="5 6">
    <name type="scientific">Agrobacterium deltaense NCPPB 1641</name>
    <dbReference type="NCBI Taxonomy" id="1183425"/>
    <lineage>
        <taxon>Bacteria</taxon>
        <taxon>Pseudomonadati</taxon>
        <taxon>Pseudomonadota</taxon>
        <taxon>Alphaproteobacteria</taxon>
        <taxon>Hyphomicrobiales</taxon>
        <taxon>Rhizobiaceae</taxon>
        <taxon>Rhizobium/Agrobacterium group</taxon>
        <taxon>Agrobacterium</taxon>
    </lineage>
</organism>
<dbReference type="InterPro" id="IPR036259">
    <property type="entry name" value="MFS_trans_sf"/>
</dbReference>
<sequence>MIAGRLKQTSWWLVLSVQFVTVAVPLAVLPFLSLHLQRLSGAGTTDIALWAAVIAAAPAIGAILSTPLWARLASSYPLGRLMGLSCLLNALSALLQAQSGTVEVFALGRSIQGLTGVGVLLLLAVEHSRTTRGSGYSGLQQALAAGCIAGPLLGGWAFDNDALQGLLTGFAVLLVALSVFCGYVFHDARPVKDEEQSSGFAGLLPPTPTRMLVLSGLLATAGASGFMPFFAGWALEQESAVLTASLIGLLHAGSWAAAIVVLPLWGRWIDAGRERAVMRLSTAGSLFALVSLLAGSTVVLISLSRIVHGAFNSGLAPSLFSVLGRSRHRVANLAAGRMATTLGQAIGPAICGLAVFAAGNNGALFAAALLTLLASILLYLQPEARSHDVE</sequence>
<gene>
    <name evidence="5" type="ORF">AGR7A_pAt20117</name>
</gene>
<evidence type="ECO:0000256" key="4">
    <source>
        <dbReference type="SAM" id="Phobius"/>
    </source>
</evidence>
<keyword evidence="2 4" id="KW-1133">Transmembrane helix</keyword>
<proteinExistence type="predicted"/>
<keyword evidence="3 4" id="KW-0472">Membrane</keyword>
<feature type="transmembrane region" description="Helical" evidence="4">
    <location>
        <begin position="164"/>
        <end position="185"/>
    </location>
</feature>
<dbReference type="Gene3D" id="1.20.1250.20">
    <property type="entry name" value="MFS general substrate transporter like domains"/>
    <property type="match status" value="2"/>
</dbReference>
<keyword evidence="1 4" id="KW-0812">Transmembrane</keyword>
<dbReference type="PANTHER" id="PTHR23526:SF4">
    <property type="entry name" value="INTEGRAL MEMBRANE TRANSPORT PROTEIN"/>
    <property type="match status" value="1"/>
</dbReference>